<evidence type="ECO:0000313" key="8">
    <source>
        <dbReference type="Proteomes" id="UP000292544"/>
    </source>
</evidence>
<accession>A0ABY1WNI3</accession>
<dbReference type="PANTHER" id="PTHR30566:SF27">
    <property type="entry name" value="MECHANOSENSITIVE ION CHANNEL PROTEIN"/>
    <property type="match status" value="1"/>
</dbReference>
<dbReference type="EMBL" id="SHLY01000004">
    <property type="protein sequence ID" value="TAA45104.1"/>
    <property type="molecule type" value="Genomic_DNA"/>
</dbReference>
<dbReference type="SUPFAM" id="SSF50182">
    <property type="entry name" value="Sm-like ribonucleoproteins"/>
    <property type="match status" value="1"/>
</dbReference>
<evidence type="ECO:0000256" key="5">
    <source>
        <dbReference type="SAM" id="Phobius"/>
    </source>
</evidence>
<dbReference type="InterPro" id="IPR006685">
    <property type="entry name" value="MscS_channel_2nd"/>
</dbReference>
<protein>
    <submittedName>
        <fullName evidence="7">Mechanosensitive ion channel family protein</fullName>
    </submittedName>
</protein>
<feature type="transmembrane region" description="Helical" evidence="5">
    <location>
        <begin position="12"/>
        <end position="29"/>
    </location>
</feature>
<dbReference type="PANTHER" id="PTHR30566">
    <property type="entry name" value="YNAI-RELATED MECHANOSENSITIVE ION CHANNEL"/>
    <property type="match status" value="1"/>
</dbReference>
<dbReference type="Gene3D" id="2.30.30.60">
    <property type="match status" value="1"/>
</dbReference>
<evidence type="ECO:0000256" key="3">
    <source>
        <dbReference type="ARBA" id="ARBA00022989"/>
    </source>
</evidence>
<sequence length="300" mass="34073">MPIHELIVDNKLIASVILVITALLLRWLLLRLIGKRKKHEEDLPQRRINGLNNATSLLLMVGLIAIWMSELRYFALSMAAFAVAFVVATREYIQCMLGAIYIASTRPFVVGDWIQVGDYSGEVVSSDWLTTSLLEIDLESQSYGYSGKTLILPNNLFATKGVHNLNFMRRYVAHSFTIVRDPDWVNVFAAKQYILDCTNASCEPFQDVAERYNAMIEKRLGIPISGPHADVRISTNATAKNLFTITLFCPTQEAVRIEQEITEKFMAFWYAEMKKAKAELPLPALNAELKQQQDKHKQEE</sequence>
<dbReference type="InterPro" id="IPR023408">
    <property type="entry name" value="MscS_beta-dom_sf"/>
</dbReference>
<keyword evidence="4 5" id="KW-0472">Membrane</keyword>
<comment type="caution">
    <text evidence="7">The sequence shown here is derived from an EMBL/GenBank/DDBJ whole genome shotgun (WGS) entry which is preliminary data.</text>
</comment>
<evidence type="ECO:0000259" key="6">
    <source>
        <dbReference type="Pfam" id="PF00924"/>
    </source>
</evidence>
<keyword evidence="8" id="KW-1185">Reference proteome</keyword>
<evidence type="ECO:0000313" key="7">
    <source>
        <dbReference type="EMBL" id="TAA45104.1"/>
    </source>
</evidence>
<evidence type="ECO:0000256" key="1">
    <source>
        <dbReference type="ARBA" id="ARBA00004370"/>
    </source>
</evidence>
<name>A0ABY1WNI3_9GAMM</name>
<comment type="subcellular location">
    <subcellularLocation>
        <location evidence="1">Membrane</location>
    </subcellularLocation>
</comment>
<feature type="transmembrane region" description="Helical" evidence="5">
    <location>
        <begin position="50"/>
        <end position="68"/>
    </location>
</feature>
<feature type="domain" description="Mechanosensitive ion channel MscS" evidence="6">
    <location>
        <begin position="92"/>
        <end position="166"/>
    </location>
</feature>
<keyword evidence="2 5" id="KW-0812">Transmembrane</keyword>
<organism evidence="7 8">
    <name type="scientific">Corallincola spongiicola</name>
    <dbReference type="NCBI Taxonomy" id="2520508"/>
    <lineage>
        <taxon>Bacteria</taxon>
        <taxon>Pseudomonadati</taxon>
        <taxon>Pseudomonadota</taxon>
        <taxon>Gammaproteobacteria</taxon>
        <taxon>Alteromonadales</taxon>
        <taxon>Psychromonadaceae</taxon>
        <taxon>Corallincola</taxon>
    </lineage>
</organism>
<dbReference type="RefSeq" id="WP_130567092.1">
    <property type="nucleotide sequence ID" value="NZ_SHLY01000004.1"/>
</dbReference>
<proteinExistence type="predicted"/>
<reference evidence="8" key="1">
    <citation type="submission" date="2019-02" db="EMBL/GenBank/DDBJ databases">
        <title>Draft genome sequence of Muricauda sp. 176CP4-71.</title>
        <authorList>
            <person name="Park J.-S."/>
        </authorList>
    </citation>
    <scope>NUCLEOTIDE SEQUENCE [LARGE SCALE GENOMIC DNA]</scope>
    <source>
        <strain evidence="8">176GS2-150</strain>
    </source>
</reference>
<evidence type="ECO:0000256" key="2">
    <source>
        <dbReference type="ARBA" id="ARBA00022692"/>
    </source>
</evidence>
<keyword evidence="3 5" id="KW-1133">Transmembrane helix</keyword>
<evidence type="ECO:0000256" key="4">
    <source>
        <dbReference type="ARBA" id="ARBA00023136"/>
    </source>
</evidence>
<dbReference type="Pfam" id="PF00924">
    <property type="entry name" value="MS_channel_2nd"/>
    <property type="match status" value="1"/>
</dbReference>
<gene>
    <name evidence="7" type="ORF">EXY25_12925</name>
</gene>
<dbReference type="InterPro" id="IPR010920">
    <property type="entry name" value="LSM_dom_sf"/>
</dbReference>
<dbReference type="Proteomes" id="UP000292544">
    <property type="component" value="Unassembled WGS sequence"/>
</dbReference>